<organism evidence="9 10">
    <name type="scientific">Thermoproteus tenax (strain ATCC 35583 / DSM 2078 / JCM 9277 / NBRC 100435 / Kra 1)</name>
    <dbReference type="NCBI Taxonomy" id="768679"/>
    <lineage>
        <taxon>Archaea</taxon>
        <taxon>Thermoproteota</taxon>
        <taxon>Thermoprotei</taxon>
        <taxon>Thermoproteales</taxon>
        <taxon>Thermoproteaceae</taxon>
        <taxon>Thermoproteus</taxon>
    </lineage>
</organism>
<reference evidence="9 10" key="1">
    <citation type="journal article" date="2011" name="PLoS ONE">
        <title>The complete genome sequence of Thermoproteus tenax: a physiologically versatile member of the Crenarchaeota.</title>
        <authorList>
            <person name="Siebers B."/>
            <person name="Zaparty M."/>
            <person name="Raddatz G."/>
            <person name="Tjaden B."/>
            <person name="Albers S.V."/>
            <person name="Bell S.D."/>
            <person name="Blombach F."/>
            <person name="Kletzin A."/>
            <person name="Kyrpides N."/>
            <person name="Lanz C."/>
            <person name="Plagens A."/>
            <person name="Rampp M."/>
            <person name="Rosinus A."/>
            <person name="von Jan M."/>
            <person name="Makarova K.S."/>
            <person name="Klenk H.P."/>
            <person name="Schuster S.C."/>
            <person name="Hensel R."/>
        </authorList>
    </citation>
    <scope>NUCLEOTIDE SEQUENCE [LARGE SCALE GENOMIC DNA]</scope>
    <source>
        <strain evidence="10">ATCC 35583 / DSM 2078 / JCM 9277 / NBRC 100435 / Kra 1</strain>
    </source>
</reference>
<dbReference type="NCBIfam" id="NF002221">
    <property type="entry name" value="PRK01115.1-4"/>
    <property type="match status" value="1"/>
</dbReference>
<dbReference type="PATRIC" id="fig|768679.9.peg.877"/>
<dbReference type="PRINTS" id="PR00339">
    <property type="entry name" value="PCNACYCLIN"/>
</dbReference>
<dbReference type="PANTHER" id="PTHR11352">
    <property type="entry name" value="PROLIFERATING CELL NUCLEAR ANTIGEN"/>
    <property type="match status" value="1"/>
</dbReference>
<evidence type="ECO:0000256" key="6">
    <source>
        <dbReference type="RuleBase" id="RU003673"/>
    </source>
</evidence>
<feature type="domain" description="Proliferating cell nuclear antigen PCNA C-terminal" evidence="8">
    <location>
        <begin position="136"/>
        <end position="255"/>
    </location>
</feature>
<keyword evidence="10" id="KW-1185">Reference proteome</keyword>
<dbReference type="GO" id="GO:0003677">
    <property type="term" value="F:DNA binding"/>
    <property type="evidence" value="ECO:0007669"/>
    <property type="project" value="UniProtKB-UniRule"/>
</dbReference>
<sequence length="258" mass="28543">MSLAARAVFPKGKDPRYTFEALISMLPEITMSFTTDGITMKALDPSKVALLQLEYTAGGLEEYSVEHDVKIGLILSTVKDAIKRVGATEKLEIGVDEERRKFALTVYPKRGRESGIVRRFYFPIVQLAEEEVPEINVEYDASFTMDSSEFDDAMALMEQVSDMVVVKVTPSSVAFVSQGEGGREASTEFDQNSEGLYEVSSQGTVSAKYTVELIRNISGKLKGVSKRVKVELGDMKPLKLTYEFSSGVFTMILAPRTD</sequence>
<dbReference type="HAMAP" id="MF_00317">
    <property type="entry name" value="DNApol_clamp_arch"/>
    <property type="match status" value="1"/>
</dbReference>
<dbReference type="Proteomes" id="UP000002654">
    <property type="component" value="Chromosome"/>
</dbReference>
<comment type="function">
    <text evidence="6">Sliding clamp subunit. Responsible for tethering the catalytic subunit of DNA polymerase to DNA during high-speed replication.</text>
</comment>
<evidence type="ECO:0000256" key="5">
    <source>
        <dbReference type="RuleBase" id="RU003671"/>
    </source>
</evidence>
<evidence type="ECO:0000259" key="7">
    <source>
        <dbReference type="Pfam" id="PF00705"/>
    </source>
</evidence>
<dbReference type="eggNOG" id="arCOG00488">
    <property type="taxonomic scope" value="Archaea"/>
</dbReference>
<dbReference type="KEGG" id="ttn:TTX_0869"/>
<evidence type="ECO:0000313" key="9">
    <source>
        <dbReference type="EMBL" id="CCC81523.1"/>
    </source>
</evidence>
<evidence type="ECO:0000256" key="1">
    <source>
        <dbReference type="ARBA" id="ARBA00010462"/>
    </source>
</evidence>
<dbReference type="InterPro" id="IPR022649">
    <property type="entry name" value="Pr_cel_nuc_antig_C"/>
</dbReference>
<dbReference type="InterPro" id="IPR022648">
    <property type="entry name" value="Pr_cel_nuc_antig_N"/>
</dbReference>
<keyword evidence="3 4" id="KW-0238">DNA-binding</keyword>
<accession>G4RPM8</accession>
<dbReference type="HOGENOM" id="CLU_043978_1_0_2"/>
<proteinExistence type="inferred from homology"/>
<dbReference type="CDD" id="cd00577">
    <property type="entry name" value="PCNA"/>
    <property type="match status" value="1"/>
</dbReference>
<gene>
    <name evidence="9" type="primary">pcnaB</name>
    <name evidence="4" type="synonym">pcn</name>
    <name evidence="9" type="ordered locus">TTX_0869</name>
</gene>
<feature type="domain" description="Proliferating cell nuclear antigen PCNA N-terminal" evidence="7">
    <location>
        <begin position="19"/>
        <end position="106"/>
    </location>
</feature>
<evidence type="ECO:0000256" key="4">
    <source>
        <dbReference type="HAMAP-Rule" id="MF_00317"/>
    </source>
</evidence>
<dbReference type="Gene3D" id="3.70.10.10">
    <property type="match status" value="1"/>
</dbReference>
<dbReference type="AlphaFoldDB" id="G4RPM8"/>
<keyword evidence="2 4" id="KW-0235">DNA replication</keyword>
<dbReference type="RefSeq" id="WP_014126779.1">
    <property type="nucleotide sequence ID" value="NC_016070.1"/>
</dbReference>
<comment type="similarity">
    <text evidence="1 4 5">Belongs to the PCNA family.</text>
</comment>
<dbReference type="GO" id="GO:0006272">
    <property type="term" value="P:leading strand elongation"/>
    <property type="evidence" value="ECO:0007669"/>
    <property type="project" value="TreeGrafter"/>
</dbReference>
<dbReference type="PaxDb" id="768679-TTX_0869"/>
<dbReference type="PANTHER" id="PTHR11352:SF0">
    <property type="entry name" value="PROLIFERATING CELL NUCLEAR ANTIGEN"/>
    <property type="match status" value="1"/>
</dbReference>
<comment type="function">
    <text evidence="4">Sliding clamp subunit that acts as a moving platform for DNA processing. Responsible for tethering the catalytic subunit of DNA polymerase and other proteins to DNA during high-speed replication.</text>
</comment>
<dbReference type="EMBL" id="FN869859">
    <property type="protein sequence ID" value="CCC81523.1"/>
    <property type="molecule type" value="Genomic_DNA"/>
</dbReference>
<name>G4RPM8_THETK</name>
<dbReference type="Pfam" id="PF00705">
    <property type="entry name" value="PCNA_N"/>
    <property type="match status" value="1"/>
</dbReference>
<dbReference type="GO" id="GO:0030337">
    <property type="term" value="F:DNA polymerase processivity factor activity"/>
    <property type="evidence" value="ECO:0007669"/>
    <property type="project" value="UniProtKB-UniRule"/>
</dbReference>
<evidence type="ECO:0000259" key="8">
    <source>
        <dbReference type="Pfam" id="PF02747"/>
    </source>
</evidence>
<dbReference type="SUPFAM" id="SSF55979">
    <property type="entry name" value="DNA clamp"/>
    <property type="match status" value="2"/>
</dbReference>
<dbReference type="OrthoDB" id="14749at2157"/>
<dbReference type="InterPro" id="IPR000730">
    <property type="entry name" value="Pr_cel_nuc_antig"/>
</dbReference>
<evidence type="ECO:0000256" key="3">
    <source>
        <dbReference type="ARBA" id="ARBA00023125"/>
    </source>
</evidence>
<dbReference type="Pfam" id="PF02747">
    <property type="entry name" value="PCNA_C"/>
    <property type="match status" value="1"/>
</dbReference>
<dbReference type="GeneID" id="11261763"/>
<evidence type="ECO:0000256" key="2">
    <source>
        <dbReference type="ARBA" id="ARBA00022705"/>
    </source>
</evidence>
<dbReference type="STRING" id="768679.TTX_0869"/>
<dbReference type="GO" id="GO:0006275">
    <property type="term" value="P:regulation of DNA replication"/>
    <property type="evidence" value="ECO:0007669"/>
    <property type="project" value="UniProtKB-UniRule"/>
</dbReference>
<comment type="subunit">
    <text evidence="4">Homotrimer. The subunits circularize to form a toroid; DNA passes through its center. Replication factor C (RFC) is required to load the toroid on the DNA.</text>
</comment>
<evidence type="ECO:0000313" key="10">
    <source>
        <dbReference type="Proteomes" id="UP000002654"/>
    </source>
</evidence>
<dbReference type="InterPro" id="IPR046938">
    <property type="entry name" value="DNA_clamp_sf"/>
</dbReference>
<protein>
    <recommendedName>
        <fullName evidence="4">DNA polymerase sliding clamp</fullName>
    </recommendedName>
    <alternativeName>
        <fullName evidence="4">Proliferating cell nuclear antigen homolog</fullName>
        <shortName evidence="4">PCNA</shortName>
    </alternativeName>
</protein>